<keyword evidence="4 7" id="KW-0028">Amino-acid biosynthesis</keyword>
<evidence type="ECO:0000256" key="5">
    <source>
        <dbReference type="NCBIfam" id="TIGR00112"/>
    </source>
</evidence>
<feature type="binding site" evidence="6">
    <location>
        <begin position="70"/>
        <end position="73"/>
    </location>
    <ligand>
        <name>NADP(+)</name>
        <dbReference type="ChEBI" id="CHEBI:58349"/>
    </ligand>
</feature>
<dbReference type="SUPFAM" id="SSF51735">
    <property type="entry name" value="NAD(P)-binding Rossmann-fold domains"/>
    <property type="match status" value="1"/>
</dbReference>
<evidence type="ECO:0000259" key="8">
    <source>
        <dbReference type="Pfam" id="PF03807"/>
    </source>
</evidence>
<feature type="domain" description="Pyrroline-5-carboxylate reductase catalytic N-terminal" evidence="8">
    <location>
        <begin position="6"/>
        <end position="99"/>
    </location>
</feature>
<gene>
    <name evidence="4" type="primary">proC</name>
    <name evidence="10" type="ORF">SAMN04488135_105101</name>
</gene>
<dbReference type="InterPro" id="IPR000304">
    <property type="entry name" value="Pyrroline-COOH_reductase"/>
</dbReference>
<evidence type="ECO:0000259" key="9">
    <source>
        <dbReference type="Pfam" id="PF14748"/>
    </source>
</evidence>
<dbReference type="GO" id="GO:0005737">
    <property type="term" value="C:cytoplasm"/>
    <property type="evidence" value="ECO:0007669"/>
    <property type="project" value="UniProtKB-SubCell"/>
</dbReference>
<evidence type="ECO:0000256" key="3">
    <source>
        <dbReference type="ARBA" id="ARBA00023002"/>
    </source>
</evidence>
<keyword evidence="4" id="KW-0963">Cytoplasm</keyword>
<dbReference type="PROSITE" id="PS00521">
    <property type="entry name" value="P5CR"/>
    <property type="match status" value="1"/>
</dbReference>
<reference evidence="10 11" key="1">
    <citation type="submission" date="2016-11" db="EMBL/GenBank/DDBJ databases">
        <authorList>
            <person name="Jaros S."/>
            <person name="Januszkiewicz K."/>
            <person name="Wedrychowicz H."/>
        </authorList>
    </citation>
    <scope>NUCLEOTIDE SEQUENCE [LARGE SCALE GENOMIC DNA]</scope>
    <source>
        <strain evidence="10 11">CGMCC 1.10190</strain>
    </source>
</reference>
<keyword evidence="4 7" id="KW-0641">Proline biosynthesis</keyword>
<dbReference type="Gene3D" id="1.10.3730.10">
    <property type="entry name" value="ProC C-terminal domain-like"/>
    <property type="match status" value="1"/>
</dbReference>
<keyword evidence="3 4" id="KW-0560">Oxidoreductase</keyword>
<dbReference type="EC" id="1.5.1.2" evidence="4 5"/>
<keyword evidence="11" id="KW-1185">Reference proteome</keyword>
<proteinExistence type="inferred from homology"/>
<dbReference type="PANTHER" id="PTHR11645">
    <property type="entry name" value="PYRROLINE-5-CARBOXYLATE REDUCTASE"/>
    <property type="match status" value="1"/>
</dbReference>
<feature type="domain" description="Pyrroline-5-carboxylate reductase dimerisation" evidence="9">
    <location>
        <begin position="168"/>
        <end position="271"/>
    </location>
</feature>
<dbReference type="Pfam" id="PF14748">
    <property type="entry name" value="P5CR_dimer"/>
    <property type="match status" value="1"/>
</dbReference>
<evidence type="ECO:0000256" key="1">
    <source>
        <dbReference type="ARBA" id="ARBA00005525"/>
    </source>
</evidence>
<dbReference type="STRING" id="658167.SAMN04488135_105101"/>
<sequence length="277" mass="29220">MTKELTIAFIGGGNMATALGAGLIGKRCGAHDVHVVDTNAPVLERWKQQGTSVAQRPDETLATRRVWIFAVKPQYMKQAVQSCRPYLRDDTLVISIAAGISSATLGEWLGAPGQPWTRLIRCMPNTPALIGAGASGLMAGQGVSEDDKMVAQQLMRAVGEVVWVGSDHEIDVVTSLSGSGPAYVFLFIDALIQGGVRQGLSEDQARTLALATLNGATQLAALSHESLAVLRERVTSTGGTTAAALAVFEDRQFFDIVQAAMQAAADRAAELSVESSL</sequence>
<organism evidence="10 11">
    <name type="scientific">Pollutimonas bauzanensis</name>
    <dbReference type="NCBI Taxonomy" id="658167"/>
    <lineage>
        <taxon>Bacteria</taxon>
        <taxon>Pseudomonadati</taxon>
        <taxon>Pseudomonadota</taxon>
        <taxon>Betaproteobacteria</taxon>
        <taxon>Burkholderiales</taxon>
        <taxon>Alcaligenaceae</taxon>
        <taxon>Pollutimonas</taxon>
    </lineage>
</organism>
<dbReference type="AlphaFoldDB" id="A0A1M5W5H9"/>
<comment type="subcellular location">
    <subcellularLocation>
        <location evidence="4">Cytoplasm</location>
    </subcellularLocation>
</comment>
<name>A0A1M5W5H9_9BURK</name>
<dbReference type="RefSeq" id="WP_073103215.1">
    <property type="nucleotide sequence ID" value="NZ_FQXE01000005.1"/>
</dbReference>
<keyword evidence="2 4" id="KW-0521">NADP</keyword>
<dbReference type="GO" id="GO:0004735">
    <property type="term" value="F:pyrroline-5-carboxylate reductase activity"/>
    <property type="evidence" value="ECO:0007669"/>
    <property type="project" value="UniProtKB-UniRule"/>
</dbReference>
<evidence type="ECO:0000313" key="10">
    <source>
        <dbReference type="EMBL" id="SHH82746.1"/>
    </source>
</evidence>
<comment type="catalytic activity">
    <reaction evidence="4 7">
        <text>L-proline + NADP(+) = (S)-1-pyrroline-5-carboxylate + NADPH + 2 H(+)</text>
        <dbReference type="Rhea" id="RHEA:14109"/>
        <dbReference type="ChEBI" id="CHEBI:15378"/>
        <dbReference type="ChEBI" id="CHEBI:17388"/>
        <dbReference type="ChEBI" id="CHEBI:57783"/>
        <dbReference type="ChEBI" id="CHEBI:58349"/>
        <dbReference type="ChEBI" id="CHEBI:60039"/>
        <dbReference type="EC" id="1.5.1.2"/>
    </reaction>
</comment>
<evidence type="ECO:0000256" key="6">
    <source>
        <dbReference type="PIRSR" id="PIRSR000193-1"/>
    </source>
</evidence>
<dbReference type="FunFam" id="1.10.3730.10:FF:000001">
    <property type="entry name" value="Pyrroline-5-carboxylate reductase"/>
    <property type="match status" value="1"/>
</dbReference>
<dbReference type="GO" id="GO:0055129">
    <property type="term" value="P:L-proline biosynthetic process"/>
    <property type="evidence" value="ECO:0007669"/>
    <property type="project" value="UniProtKB-UniRule"/>
</dbReference>
<dbReference type="InterPro" id="IPR036291">
    <property type="entry name" value="NAD(P)-bd_dom_sf"/>
</dbReference>
<feature type="binding site" evidence="6">
    <location>
        <begin position="10"/>
        <end position="15"/>
    </location>
    <ligand>
        <name>NADP(+)</name>
        <dbReference type="ChEBI" id="CHEBI:58349"/>
    </ligand>
</feature>
<comment type="similarity">
    <text evidence="1 4 7">Belongs to the pyrroline-5-carboxylate reductase family.</text>
</comment>
<evidence type="ECO:0000313" key="11">
    <source>
        <dbReference type="Proteomes" id="UP000184226"/>
    </source>
</evidence>
<comment type="pathway">
    <text evidence="4 7">Amino-acid biosynthesis; L-proline biosynthesis; L-proline from L-glutamate 5-semialdehyde: step 1/1.</text>
</comment>
<evidence type="ECO:0000256" key="2">
    <source>
        <dbReference type="ARBA" id="ARBA00022857"/>
    </source>
</evidence>
<dbReference type="SUPFAM" id="SSF48179">
    <property type="entry name" value="6-phosphogluconate dehydrogenase C-terminal domain-like"/>
    <property type="match status" value="1"/>
</dbReference>
<dbReference type="HAMAP" id="MF_01925">
    <property type="entry name" value="P5C_reductase"/>
    <property type="match status" value="1"/>
</dbReference>
<dbReference type="Pfam" id="PF03807">
    <property type="entry name" value="F420_oxidored"/>
    <property type="match status" value="1"/>
</dbReference>
<dbReference type="EMBL" id="FQXE01000005">
    <property type="protein sequence ID" value="SHH82746.1"/>
    <property type="molecule type" value="Genomic_DNA"/>
</dbReference>
<dbReference type="OrthoDB" id="9805754at2"/>
<comment type="function">
    <text evidence="4">Catalyzes the reduction of 1-pyrroline-5-carboxylate (PCA) to L-proline.</text>
</comment>
<dbReference type="UniPathway" id="UPA00098">
    <property type="reaction ID" value="UER00361"/>
</dbReference>
<dbReference type="InterPro" id="IPR029036">
    <property type="entry name" value="P5CR_dimer"/>
</dbReference>
<accession>A0A1M5W5H9</accession>
<dbReference type="Proteomes" id="UP000184226">
    <property type="component" value="Unassembled WGS sequence"/>
</dbReference>
<dbReference type="InterPro" id="IPR008927">
    <property type="entry name" value="6-PGluconate_DH-like_C_sf"/>
</dbReference>
<evidence type="ECO:0000256" key="4">
    <source>
        <dbReference type="HAMAP-Rule" id="MF_01925"/>
    </source>
</evidence>
<dbReference type="PANTHER" id="PTHR11645:SF0">
    <property type="entry name" value="PYRROLINE-5-CARBOXYLATE REDUCTASE 3"/>
    <property type="match status" value="1"/>
</dbReference>
<dbReference type="Gene3D" id="3.40.50.720">
    <property type="entry name" value="NAD(P)-binding Rossmann-like Domain"/>
    <property type="match status" value="1"/>
</dbReference>
<dbReference type="InterPro" id="IPR028939">
    <property type="entry name" value="P5C_Rdtase_cat_N"/>
</dbReference>
<comment type="catalytic activity">
    <reaction evidence="4">
        <text>L-proline + NAD(+) = (S)-1-pyrroline-5-carboxylate + NADH + 2 H(+)</text>
        <dbReference type="Rhea" id="RHEA:14105"/>
        <dbReference type="ChEBI" id="CHEBI:15378"/>
        <dbReference type="ChEBI" id="CHEBI:17388"/>
        <dbReference type="ChEBI" id="CHEBI:57540"/>
        <dbReference type="ChEBI" id="CHEBI:57945"/>
        <dbReference type="ChEBI" id="CHEBI:60039"/>
        <dbReference type="EC" id="1.5.1.2"/>
    </reaction>
</comment>
<dbReference type="InterPro" id="IPR053790">
    <property type="entry name" value="P5CR-like_CS"/>
</dbReference>
<dbReference type="NCBIfam" id="TIGR00112">
    <property type="entry name" value="proC"/>
    <property type="match status" value="1"/>
</dbReference>
<dbReference type="PIRSF" id="PIRSF000193">
    <property type="entry name" value="Pyrrol-5-carb_rd"/>
    <property type="match status" value="1"/>
</dbReference>
<evidence type="ECO:0000256" key="7">
    <source>
        <dbReference type="RuleBase" id="RU003903"/>
    </source>
</evidence>
<protein>
    <recommendedName>
        <fullName evidence="4 5">Pyrroline-5-carboxylate reductase</fullName>
        <shortName evidence="4">P5C reductase</shortName>
        <shortName evidence="4">P5CR</shortName>
        <ecNumber evidence="4 5">1.5.1.2</ecNumber>
    </recommendedName>
    <alternativeName>
        <fullName evidence="4">PCA reductase</fullName>
    </alternativeName>
</protein>